<evidence type="ECO:0000256" key="1">
    <source>
        <dbReference type="SAM" id="MobiDB-lite"/>
    </source>
</evidence>
<protein>
    <recommendedName>
        <fullName evidence="5">Lipoprotein</fullName>
    </recommendedName>
</protein>
<dbReference type="AlphaFoldDB" id="A0A239WIY4"/>
<feature type="signal peptide" evidence="2">
    <location>
        <begin position="1"/>
        <end position="28"/>
    </location>
</feature>
<accession>A0A239WIY4</accession>
<organism evidence="3 4">
    <name type="scientific">Chryseobacterium taklimakanense</name>
    <dbReference type="NCBI Taxonomy" id="536441"/>
    <lineage>
        <taxon>Bacteria</taxon>
        <taxon>Pseudomonadati</taxon>
        <taxon>Bacteroidota</taxon>
        <taxon>Flavobacteriia</taxon>
        <taxon>Flavobacteriales</taxon>
        <taxon>Weeksellaceae</taxon>
        <taxon>Chryseobacterium group</taxon>
        <taxon>Chryseobacterium</taxon>
    </lineage>
</organism>
<reference evidence="3 4" key="1">
    <citation type="submission" date="2017-06" db="EMBL/GenBank/DDBJ databases">
        <authorList>
            <consortium name="Pathogen Informatics"/>
        </authorList>
    </citation>
    <scope>NUCLEOTIDE SEQUENCE [LARGE SCALE GENOMIC DNA]</scope>
    <source>
        <strain evidence="3 4">NCTC13490</strain>
    </source>
</reference>
<dbReference type="EMBL" id="LT906465">
    <property type="protein sequence ID" value="SNV34179.1"/>
    <property type="molecule type" value="Genomic_DNA"/>
</dbReference>
<sequence>MKAIFKIFLVVGLGLALTSCGSSGPYYGNQYPDRYPTGSYPGGGVYRTPEGTVYRQGDIYRDANGNVYQNGRVIRRDGVYGRPGILSRGGNVYGNNKQLPPGQAKKIYGGRAKDYAPGQMKKRQGGYYENDRRWRDYDDDYGKNKGRHKNYKKKK</sequence>
<evidence type="ECO:0000313" key="4">
    <source>
        <dbReference type="Proteomes" id="UP000215196"/>
    </source>
</evidence>
<feature type="compositionally biased region" description="Basic residues" evidence="1">
    <location>
        <begin position="144"/>
        <end position="155"/>
    </location>
</feature>
<evidence type="ECO:0008006" key="5">
    <source>
        <dbReference type="Google" id="ProtNLM"/>
    </source>
</evidence>
<name>A0A239WIY4_9FLAO</name>
<dbReference type="KEGG" id="ctak:4412677_00278"/>
<dbReference type="PROSITE" id="PS51257">
    <property type="entry name" value="PROKAR_LIPOPROTEIN"/>
    <property type="match status" value="1"/>
</dbReference>
<feature type="compositionally biased region" description="Basic and acidic residues" evidence="1">
    <location>
        <begin position="129"/>
        <end position="143"/>
    </location>
</feature>
<dbReference type="Proteomes" id="UP000215196">
    <property type="component" value="Chromosome 1"/>
</dbReference>
<keyword evidence="4" id="KW-1185">Reference proteome</keyword>
<feature type="chain" id="PRO_5011969528" description="Lipoprotein" evidence="2">
    <location>
        <begin position="29"/>
        <end position="155"/>
    </location>
</feature>
<feature type="region of interest" description="Disordered" evidence="1">
    <location>
        <begin position="90"/>
        <end position="155"/>
    </location>
</feature>
<dbReference type="RefSeq" id="WP_258454441.1">
    <property type="nucleotide sequence ID" value="NZ_LT906465.1"/>
</dbReference>
<evidence type="ECO:0000313" key="3">
    <source>
        <dbReference type="EMBL" id="SNV34179.1"/>
    </source>
</evidence>
<evidence type="ECO:0000256" key="2">
    <source>
        <dbReference type="SAM" id="SignalP"/>
    </source>
</evidence>
<proteinExistence type="predicted"/>
<keyword evidence="2" id="KW-0732">Signal</keyword>
<gene>
    <name evidence="3" type="ORF">SAMEA4412677_00278</name>
</gene>